<keyword evidence="4" id="KW-0479">Metal-binding</keyword>
<name>A0AAE0M7T8_9PEZI</name>
<evidence type="ECO:0000313" key="19">
    <source>
        <dbReference type="Proteomes" id="UP001283341"/>
    </source>
</evidence>
<keyword evidence="9" id="KW-0503">Monooxygenase</keyword>
<comment type="similarity">
    <text evidence="13">Belongs to the polysaccharide monooxygenase AA9 family.</text>
</comment>
<evidence type="ECO:0000256" key="2">
    <source>
        <dbReference type="ARBA" id="ARBA00004613"/>
    </source>
</evidence>
<evidence type="ECO:0000256" key="14">
    <source>
        <dbReference type="ARBA" id="ARBA00045077"/>
    </source>
</evidence>
<dbReference type="Pfam" id="PF03443">
    <property type="entry name" value="AA9"/>
    <property type="match status" value="1"/>
</dbReference>
<dbReference type="PANTHER" id="PTHR33353:SF36">
    <property type="entry name" value="ENDO-BETA-1,4-GLUCANASE D"/>
    <property type="match status" value="1"/>
</dbReference>
<evidence type="ECO:0000256" key="5">
    <source>
        <dbReference type="ARBA" id="ARBA00022729"/>
    </source>
</evidence>
<evidence type="ECO:0000256" key="8">
    <source>
        <dbReference type="ARBA" id="ARBA00023008"/>
    </source>
</evidence>
<dbReference type="GO" id="GO:0030245">
    <property type="term" value="P:cellulose catabolic process"/>
    <property type="evidence" value="ECO:0007669"/>
    <property type="project" value="UniProtKB-KW"/>
</dbReference>
<evidence type="ECO:0000256" key="11">
    <source>
        <dbReference type="ARBA" id="ARBA00023277"/>
    </source>
</evidence>
<dbReference type="CDD" id="cd21175">
    <property type="entry name" value="LPMO_AA9"/>
    <property type="match status" value="1"/>
</dbReference>
<dbReference type="InterPro" id="IPR049892">
    <property type="entry name" value="AA9"/>
</dbReference>
<proteinExistence type="inferred from homology"/>
<dbReference type="PANTHER" id="PTHR33353">
    <property type="entry name" value="PUTATIVE (AFU_ORTHOLOGUE AFUA_1G12560)-RELATED"/>
    <property type="match status" value="1"/>
</dbReference>
<dbReference type="AlphaFoldDB" id="A0AAE0M7T8"/>
<dbReference type="Gene3D" id="2.70.50.70">
    <property type="match status" value="1"/>
</dbReference>
<keyword evidence="10" id="KW-1015">Disulfide bond</keyword>
<dbReference type="Proteomes" id="UP001283341">
    <property type="component" value="Unassembled WGS sequence"/>
</dbReference>
<evidence type="ECO:0000256" key="16">
    <source>
        <dbReference type="SAM" id="SignalP"/>
    </source>
</evidence>
<protein>
    <recommendedName>
        <fullName evidence="15">lytic cellulose monooxygenase (C4-dehydrogenating)</fullName>
        <ecNumber evidence="15">1.14.99.56</ecNumber>
    </recommendedName>
</protein>
<evidence type="ECO:0000256" key="10">
    <source>
        <dbReference type="ARBA" id="ARBA00023157"/>
    </source>
</evidence>
<evidence type="ECO:0000256" key="9">
    <source>
        <dbReference type="ARBA" id="ARBA00023033"/>
    </source>
</evidence>
<sequence>MPSIFPLHVLAPYVFLAATSFSASVLAHSHINYILINDLLYRGFDPTGRFPNPSNPIGWSTSADDDGFVPPSNYSTHDIICHRDGSPSKAHAPVKAGDKIHVQWNGWPASHRGPVMSYLAPCANLNTTDGCGSVDKTQLLWTKIDNSSPVLISEVGGPPGNWATDVLIASNNSWLVGIPADLEPGPYVLRHEIIALHYASKKDGAQNYPQCLNLWVEGTEKEKRAPPAVATKVVSIAPGAGTPATRLYKSTDPGVKIDIYSTLSTYVIPGPTVVSWATPVPLGRQEKLSMSTAEGTPVLVSGTRTVPFPAKATVEL</sequence>
<keyword evidence="6" id="KW-0136">Cellulose degradation</keyword>
<accession>A0AAE0M7T8</accession>
<keyword evidence="7" id="KW-0560">Oxidoreductase</keyword>
<evidence type="ECO:0000256" key="13">
    <source>
        <dbReference type="ARBA" id="ARBA00044502"/>
    </source>
</evidence>
<evidence type="ECO:0000256" key="1">
    <source>
        <dbReference type="ARBA" id="ARBA00001973"/>
    </source>
</evidence>
<evidence type="ECO:0000256" key="3">
    <source>
        <dbReference type="ARBA" id="ARBA00022525"/>
    </source>
</evidence>
<dbReference type="GO" id="GO:0005576">
    <property type="term" value="C:extracellular region"/>
    <property type="evidence" value="ECO:0007669"/>
    <property type="project" value="UniProtKB-SubCell"/>
</dbReference>
<gene>
    <name evidence="18" type="ORF">B0H66DRAFT_554983</name>
</gene>
<keyword evidence="5 16" id="KW-0732">Signal</keyword>
<organism evidence="18 19">
    <name type="scientific">Apodospora peruviana</name>
    <dbReference type="NCBI Taxonomy" id="516989"/>
    <lineage>
        <taxon>Eukaryota</taxon>
        <taxon>Fungi</taxon>
        <taxon>Dikarya</taxon>
        <taxon>Ascomycota</taxon>
        <taxon>Pezizomycotina</taxon>
        <taxon>Sordariomycetes</taxon>
        <taxon>Sordariomycetidae</taxon>
        <taxon>Sordariales</taxon>
        <taxon>Lasiosphaeriaceae</taxon>
        <taxon>Apodospora</taxon>
    </lineage>
</organism>
<dbReference type="EMBL" id="JAUEDM010000003">
    <property type="protein sequence ID" value="KAK3322696.1"/>
    <property type="molecule type" value="Genomic_DNA"/>
</dbReference>
<keyword evidence="19" id="KW-1185">Reference proteome</keyword>
<reference evidence="18" key="2">
    <citation type="submission" date="2023-06" db="EMBL/GenBank/DDBJ databases">
        <authorList>
            <consortium name="Lawrence Berkeley National Laboratory"/>
            <person name="Haridas S."/>
            <person name="Hensen N."/>
            <person name="Bonometti L."/>
            <person name="Westerberg I."/>
            <person name="Brannstrom I.O."/>
            <person name="Guillou S."/>
            <person name="Cros-Aarteil S."/>
            <person name="Calhoun S."/>
            <person name="Kuo A."/>
            <person name="Mondo S."/>
            <person name="Pangilinan J."/>
            <person name="Riley R."/>
            <person name="Labutti K."/>
            <person name="Andreopoulos B."/>
            <person name="Lipzen A."/>
            <person name="Chen C."/>
            <person name="Yanf M."/>
            <person name="Daum C."/>
            <person name="Ng V."/>
            <person name="Clum A."/>
            <person name="Steindorff A."/>
            <person name="Ohm R."/>
            <person name="Martin F."/>
            <person name="Silar P."/>
            <person name="Natvig D."/>
            <person name="Lalanne C."/>
            <person name="Gautier V."/>
            <person name="Ament-Velasquez S.L."/>
            <person name="Kruys A."/>
            <person name="Hutchinson M.I."/>
            <person name="Powell A.J."/>
            <person name="Barry K."/>
            <person name="Miller A.N."/>
            <person name="Grigoriev I.V."/>
            <person name="Debuchy R."/>
            <person name="Gladieux P."/>
            <person name="Thoren M.H."/>
            <person name="Johannesson H."/>
        </authorList>
    </citation>
    <scope>NUCLEOTIDE SEQUENCE</scope>
    <source>
        <strain evidence="18">CBS 118394</strain>
    </source>
</reference>
<keyword evidence="8" id="KW-0186">Copper</keyword>
<keyword evidence="11" id="KW-0119">Carbohydrate metabolism</keyword>
<evidence type="ECO:0000313" key="18">
    <source>
        <dbReference type="EMBL" id="KAK3322696.1"/>
    </source>
</evidence>
<reference evidence="18" key="1">
    <citation type="journal article" date="2023" name="Mol. Phylogenet. Evol.">
        <title>Genome-scale phylogeny and comparative genomics of the fungal order Sordariales.</title>
        <authorList>
            <person name="Hensen N."/>
            <person name="Bonometti L."/>
            <person name="Westerberg I."/>
            <person name="Brannstrom I.O."/>
            <person name="Guillou S."/>
            <person name="Cros-Aarteil S."/>
            <person name="Calhoun S."/>
            <person name="Haridas S."/>
            <person name="Kuo A."/>
            <person name="Mondo S."/>
            <person name="Pangilinan J."/>
            <person name="Riley R."/>
            <person name="LaButti K."/>
            <person name="Andreopoulos B."/>
            <person name="Lipzen A."/>
            <person name="Chen C."/>
            <person name="Yan M."/>
            <person name="Daum C."/>
            <person name="Ng V."/>
            <person name="Clum A."/>
            <person name="Steindorff A."/>
            <person name="Ohm R.A."/>
            <person name="Martin F."/>
            <person name="Silar P."/>
            <person name="Natvig D.O."/>
            <person name="Lalanne C."/>
            <person name="Gautier V."/>
            <person name="Ament-Velasquez S.L."/>
            <person name="Kruys A."/>
            <person name="Hutchinson M.I."/>
            <person name="Powell A.J."/>
            <person name="Barry K."/>
            <person name="Miller A.N."/>
            <person name="Grigoriev I.V."/>
            <person name="Debuchy R."/>
            <person name="Gladieux P."/>
            <person name="Hiltunen Thoren M."/>
            <person name="Johannesson H."/>
        </authorList>
    </citation>
    <scope>NUCLEOTIDE SEQUENCE</scope>
    <source>
        <strain evidence="18">CBS 118394</strain>
    </source>
</reference>
<dbReference type="GO" id="GO:0046872">
    <property type="term" value="F:metal ion binding"/>
    <property type="evidence" value="ECO:0007669"/>
    <property type="project" value="UniProtKB-KW"/>
</dbReference>
<comment type="cofactor">
    <cofactor evidence="1">
        <name>Cu(2+)</name>
        <dbReference type="ChEBI" id="CHEBI:29036"/>
    </cofactor>
</comment>
<comment type="catalytic activity">
    <reaction evidence="14">
        <text>[(1-&gt;4)-beta-D-glucosyl]n+m + reduced acceptor + O2 = 4-dehydro-beta-D-glucosyl-[(1-&gt;4)-beta-D-glucosyl]n-1 + [(1-&gt;4)-beta-D-glucosyl]m + acceptor + H2O.</text>
        <dbReference type="EC" id="1.14.99.56"/>
    </reaction>
</comment>
<dbReference type="GO" id="GO:0016787">
    <property type="term" value="F:hydrolase activity"/>
    <property type="evidence" value="ECO:0007669"/>
    <property type="project" value="UniProtKB-KW"/>
</dbReference>
<keyword evidence="18" id="KW-0378">Hydrolase</keyword>
<evidence type="ECO:0000256" key="7">
    <source>
        <dbReference type="ARBA" id="ARBA00023002"/>
    </source>
</evidence>
<feature type="chain" id="PRO_5041910252" description="lytic cellulose monooxygenase (C4-dehydrogenating)" evidence="16">
    <location>
        <begin position="28"/>
        <end position="316"/>
    </location>
</feature>
<dbReference type="GO" id="GO:0004497">
    <property type="term" value="F:monooxygenase activity"/>
    <property type="evidence" value="ECO:0007669"/>
    <property type="project" value="UniProtKB-KW"/>
</dbReference>
<feature type="domain" description="Auxiliary Activity family 9 catalytic" evidence="17">
    <location>
        <begin position="28"/>
        <end position="264"/>
    </location>
</feature>
<dbReference type="InterPro" id="IPR005103">
    <property type="entry name" value="AA9_LPMO"/>
</dbReference>
<evidence type="ECO:0000259" key="17">
    <source>
        <dbReference type="Pfam" id="PF03443"/>
    </source>
</evidence>
<keyword evidence="12" id="KW-0624">Polysaccharide degradation</keyword>
<evidence type="ECO:0000256" key="15">
    <source>
        <dbReference type="ARBA" id="ARBA00047174"/>
    </source>
</evidence>
<keyword evidence="3" id="KW-0964">Secreted</keyword>
<evidence type="ECO:0000256" key="6">
    <source>
        <dbReference type="ARBA" id="ARBA00023001"/>
    </source>
</evidence>
<dbReference type="EC" id="1.14.99.56" evidence="15"/>
<evidence type="ECO:0000256" key="12">
    <source>
        <dbReference type="ARBA" id="ARBA00023326"/>
    </source>
</evidence>
<comment type="caution">
    <text evidence="18">The sequence shown here is derived from an EMBL/GenBank/DDBJ whole genome shotgun (WGS) entry which is preliminary data.</text>
</comment>
<feature type="signal peptide" evidence="16">
    <location>
        <begin position="1"/>
        <end position="27"/>
    </location>
</feature>
<comment type="subcellular location">
    <subcellularLocation>
        <location evidence="2">Secreted</location>
    </subcellularLocation>
</comment>
<evidence type="ECO:0000256" key="4">
    <source>
        <dbReference type="ARBA" id="ARBA00022723"/>
    </source>
</evidence>